<protein>
    <recommendedName>
        <fullName evidence="7">AB hydrolase-1 domain-containing protein</fullName>
    </recommendedName>
</protein>
<keyword evidence="9" id="KW-1185">Reference proteome</keyword>
<keyword evidence="6" id="KW-0812">Transmembrane</keyword>
<evidence type="ECO:0000256" key="4">
    <source>
        <dbReference type="ARBA" id="ARBA00023098"/>
    </source>
</evidence>
<dbReference type="PANTHER" id="PTHR11005">
    <property type="entry name" value="LYSOSOMAL ACID LIPASE-RELATED"/>
    <property type="match status" value="1"/>
</dbReference>
<dbReference type="EMBL" id="CAXLJM020000086">
    <property type="protein sequence ID" value="CAL8131351.1"/>
    <property type="molecule type" value="Genomic_DNA"/>
</dbReference>
<dbReference type="PIRSF" id="PIRSF000862">
    <property type="entry name" value="Steryl_ester_lip"/>
    <property type="match status" value="1"/>
</dbReference>
<feature type="transmembrane region" description="Helical" evidence="6">
    <location>
        <begin position="6"/>
        <end position="26"/>
    </location>
</feature>
<keyword evidence="5" id="KW-0325">Glycoprotein</keyword>
<comment type="caution">
    <text evidence="8">The sequence shown here is derived from an EMBL/GenBank/DDBJ whole genome shotgun (WGS) entry which is preliminary data.</text>
</comment>
<evidence type="ECO:0000256" key="5">
    <source>
        <dbReference type="ARBA" id="ARBA00023180"/>
    </source>
</evidence>
<sequence>MKNKILYLSLSVIAVSLIGNYILRYFSSFHFRERKCAMHRPIGFDITFSHRKECLESLSDDLNNTTKEWNVNTVEEIEMRGYNVSTHTILSKDGYYSTMYRIAGGVRSPPRHGKRSILVFHGYSAAAKYWIIQPGNRNLAFTLADAGYEVWLANGRGTTPSKNHTHLDADKDFDYWDFSMDHVSTLDLPLMIDLILQETGTDQIYYACHSGGCAVLLAGLVDVPELNSKVKAAFFLAPGGFLGGGYSPIFIPPILERHWEYILLKVTGGKLSGEPCALLTSLGITTDKICGWSFMRCGICDNFIFAIFGADPEQMDYSNLPNIIKKFRDNGSMKLLRYAKQLHETCEFQRFDFGERRNLLEYGSTNPPTYNLSRMAVPTYIFYGEGDNFLTPSDMVRLRDAVPGKYMKGFHKVDWYKFNHIDFVTAKDADILVYHKIRDIMHKIE</sequence>
<accession>A0ABP1RNB5</accession>
<dbReference type="InterPro" id="IPR029058">
    <property type="entry name" value="AB_hydrolase_fold"/>
</dbReference>
<feature type="domain" description="AB hydrolase-1" evidence="7">
    <location>
        <begin position="117"/>
        <end position="407"/>
    </location>
</feature>
<organism evidence="8 9">
    <name type="scientific">Orchesella dallaii</name>
    <dbReference type="NCBI Taxonomy" id="48710"/>
    <lineage>
        <taxon>Eukaryota</taxon>
        <taxon>Metazoa</taxon>
        <taxon>Ecdysozoa</taxon>
        <taxon>Arthropoda</taxon>
        <taxon>Hexapoda</taxon>
        <taxon>Collembola</taxon>
        <taxon>Entomobryomorpha</taxon>
        <taxon>Entomobryoidea</taxon>
        <taxon>Orchesellidae</taxon>
        <taxon>Orchesellinae</taxon>
        <taxon>Orchesella</taxon>
    </lineage>
</organism>
<dbReference type="Pfam" id="PF00561">
    <property type="entry name" value="Abhydrolase_1"/>
    <property type="match status" value="1"/>
</dbReference>
<keyword evidence="6" id="KW-0472">Membrane</keyword>
<keyword evidence="3" id="KW-0442">Lipid degradation</keyword>
<evidence type="ECO:0000259" key="7">
    <source>
        <dbReference type="Pfam" id="PF00561"/>
    </source>
</evidence>
<reference evidence="8 9" key="1">
    <citation type="submission" date="2024-08" db="EMBL/GenBank/DDBJ databases">
        <authorList>
            <person name="Cucini C."/>
            <person name="Frati F."/>
        </authorList>
    </citation>
    <scope>NUCLEOTIDE SEQUENCE [LARGE SCALE GENOMIC DNA]</scope>
</reference>
<proteinExistence type="inferred from homology"/>
<evidence type="ECO:0000256" key="2">
    <source>
        <dbReference type="ARBA" id="ARBA00022729"/>
    </source>
</evidence>
<comment type="similarity">
    <text evidence="1">Belongs to the AB hydrolase superfamily. Lipase family.</text>
</comment>
<keyword evidence="4" id="KW-0443">Lipid metabolism</keyword>
<evidence type="ECO:0000313" key="8">
    <source>
        <dbReference type="EMBL" id="CAL8131351.1"/>
    </source>
</evidence>
<evidence type="ECO:0000313" key="9">
    <source>
        <dbReference type="Proteomes" id="UP001642540"/>
    </source>
</evidence>
<name>A0ABP1RNB5_9HEXA</name>
<dbReference type="Gene3D" id="3.40.50.1820">
    <property type="entry name" value="alpha/beta hydrolase"/>
    <property type="match status" value="1"/>
</dbReference>
<dbReference type="InterPro" id="IPR000073">
    <property type="entry name" value="AB_hydrolase_1"/>
</dbReference>
<keyword evidence="6" id="KW-1133">Transmembrane helix</keyword>
<keyword evidence="2" id="KW-0732">Signal</keyword>
<evidence type="ECO:0000256" key="6">
    <source>
        <dbReference type="SAM" id="Phobius"/>
    </source>
</evidence>
<dbReference type="SUPFAM" id="SSF53474">
    <property type="entry name" value="alpha/beta-Hydrolases"/>
    <property type="match status" value="1"/>
</dbReference>
<gene>
    <name evidence="8" type="ORF">ODALV1_LOCUS24142</name>
</gene>
<evidence type="ECO:0000256" key="1">
    <source>
        <dbReference type="ARBA" id="ARBA00010701"/>
    </source>
</evidence>
<dbReference type="Proteomes" id="UP001642540">
    <property type="component" value="Unassembled WGS sequence"/>
</dbReference>
<dbReference type="InterPro" id="IPR025483">
    <property type="entry name" value="Lipase_euk"/>
</dbReference>
<evidence type="ECO:0000256" key="3">
    <source>
        <dbReference type="ARBA" id="ARBA00022963"/>
    </source>
</evidence>